<organism evidence="4 5">
    <name type="scientific">Gemmata algarum</name>
    <dbReference type="NCBI Taxonomy" id="2975278"/>
    <lineage>
        <taxon>Bacteria</taxon>
        <taxon>Pseudomonadati</taxon>
        <taxon>Planctomycetota</taxon>
        <taxon>Planctomycetia</taxon>
        <taxon>Gemmatales</taxon>
        <taxon>Gemmataceae</taxon>
        <taxon>Gemmata</taxon>
    </lineage>
</organism>
<gene>
    <name evidence="4" type="ORF">R5W23_005658</name>
</gene>
<dbReference type="PROSITE" id="PS50297">
    <property type="entry name" value="ANK_REP_REGION"/>
    <property type="match status" value="1"/>
</dbReference>
<evidence type="ECO:0000256" key="3">
    <source>
        <dbReference type="PROSITE-ProRule" id="PRU00023"/>
    </source>
</evidence>
<comment type="caution">
    <text evidence="4">The sequence shown here is derived from an EMBL/GenBank/DDBJ whole genome shotgun (WGS) entry which is preliminary data.</text>
</comment>
<dbReference type="Proteomes" id="UP001272242">
    <property type="component" value="Unassembled WGS sequence"/>
</dbReference>
<name>A0ABU5EXI9_9BACT</name>
<dbReference type="PROSITE" id="PS50088">
    <property type="entry name" value="ANK_REPEAT"/>
    <property type="match status" value="1"/>
</dbReference>
<dbReference type="SUPFAM" id="SSF48403">
    <property type="entry name" value="Ankyrin repeat"/>
    <property type="match status" value="1"/>
</dbReference>
<dbReference type="SMART" id="SM00248">
    <property type="entry name" value="ANK"/>
    <property type="match status" value="3"/>
</dbReference>
<evidence type="ECO:0000256" key="2">
    <source>
        <dbReference type="ARBA" id="ARBA00023043"/>
    </source>
</evidence>
<feature type="repeat" description="ANK" evidence="3">
    <location>
        <begin position="38"/>
        <end position="71"/>
    </location>
</feature>
<dbReference type="EMBL" id="JAXBLV010000034">
    <property type="protein sequence ID" value="MDY3558538.1"/>
    <property type="molecule type" value="Genomic_DNA"/>
</dbReference>
<keyword evidence="2 3" id="KW-0040">ANK repeat</keyword>
<evidence type="ECO:0000313" key="4">
    <source>
        <dbReference type="EMBL" id="MDY3558538.1"/>
    </source>
</evidence>
<keyword evidence="5" id="KW-1185">Reference proteome</keyword>
<dbReference type="Pfam" id="PF12796">
    <property type="entry name" value="Ank_2"/>
    <property type="match status" value="1"/>
</dbReference>
<dbReference type="InterPro" id="IPR036770">
    <property type="entry name" value="Ankyrin_rpt-contain_sf"/>
</dbReference>
<evidence type="ECO:0000313" key="5">
    <source>
        <dbReference type="Proteomes" id="UP001272242"/>
    </source>
</evidence>
<dbReference type="PANTHER" id="PTHR24171">
    <property type="entry name" value="ANKYRIN REPEAT DOMAIN-CONTAINING PROTEIN 39-RELATED"/>
    <property type="match status" value="1"/>
</dbReference>
<proteinExistence type="predicted"/>
<protein>
    <submittedName>
        <fullName evidence="4">Ankyrin repeat domain-containing protein</fullName>
    </submittedName>
</protein>
<dbReference type="RefSeq" id="WP_320685444.1">
    <property type="nucleotide sequence ID" value="NZ_JAXBLV010000034.1"/>
</dbReference>
<evidence type="ECO:0000256" key="1">
    <source>
        <dbReference type="ARBA" id="ARBA00022737"/>
    </source>
</evidence>
<dbReference type="Gene3D" id="1.25.40.20">
    <property type="entry name" value="Ankyrin repeat-containing domain"/>
    <property type="match status" value="1"/>
</dbReference>
<dbReference type="InterPro" id="IPR002110">
    <property type="entry name" value="Ankyrin_rpt"/>
</dbReference>
<sequence>MSTGEIPEICRAAQFGQLDRVRAILAEDPAQANVRGCMGFLPLHGAVGCVHALEMTELLLDAGADVDGQNDVGVTPLHLARSPQIADILVRRGADLNRQDNRGRTPVWIHATERGGARVLLRLLELGADPNVPDQLGCTALDVVPRHDPCDNQPGEPDKLEVLRRFGALRGMQGGGVVMVRTFTSSDALEILGSFASRPSSRKLRLIALSWWKDPFTYRELRGEPRSEWELACGKLVACVQRYVEGQVSASEIRIAKLEHDRNLPKRSAVECYAYHYLAQLAHEDAWAALAGCWGVLNADYCAPDDPDRAEYANILRCEKLPEIIGNPFRPFTFLSLWRTGTAVALARQMYESHDFSAMPILADALQDAGCDSADILDHCRSEGPHVRGCWVVDLVLGKE</sequence>
<keyword evidence="1" id="KW-0677">Repeat</keyword>
<accession>A0ABU5EXI9</accession>
<reference evidence="5" key="1">
    <citation type="journal article" date="2023" name="Mar. Drugs">
        <title>Gemmata algarum, a Novel Planctomycete Isolated from an Algal Mat, Displays Antimicrobial Activity.</title>
        <authorList>
            <person name="Kumar G."/>
            <person name="Kallscheuer N."/>
            <person name="Kashif M."/>
            <person name="Ahamad S."/>
            <person name="Jagadeeshwari U."/>
            <person name="Pannikurungottu S."/>
            <person name="Haufschild T."/>
            <person name="Kabuu M."/>
            <person name="Sasikala C."/>
            <person name="Jogler C."/>
            <person name="Ramana C."/>
        </authorList>
    </citation>
    <scope>NUCLEOTIDE SEQUENCE [LARGE SCALE GENOMIC DNA]</scope>
    <source>
        <strain evidence="5">JC673</strain>
    </source>
</reference>